<dbReference type="PANTHER" id="PTHR28547:SF1">
    <property type="entry name" value="PROTEIN MMS22-LIKE"/>
    <property type="match status" value="1"/>
</dbReference>
<evidence type="ECO:0000313" key="2">
    <source>
        <dbReference type="EMBL" id="KAJ8922328.1"/>
    </source>
</evidence>
<dbReference type="PANTHER" id="PTHR28547">
    <property type="entry name" value="PROTEIN MMS22-LIKE"/>
    <property type="match status" value="1"/>
</dbReference>
<evidence type="ECO:0000259" key="1">
    <source>
        <dbReference type="Pfam" id="PF14911"/>
    </source>
</evidence>
<dbReference type="AlphaFoldDB" id="A0AAV8W6P7"/>
<feature type="domain" description="MMS22-like C-terminal" evidence="1">
    <location>
        <begin position="650"/>
        <end position="991"/>
    </location>
</feature>
<evidence type="ECO:0000313" key="3">
    <source>
        <dbReference type="Proteomes" id="UP001159042"/>
    </source>
</evidence>
<gene>
    <name evidence="2" type="ORF">NQ315_004271</name>
</gene>
<dbReference type="InterPro" id="IPR042320">
    <property type="entry name" value="MMS22-like"/>
</dbReference>
<organism evidence="2 3">
    <name type="scientific">Exocentrus adspersus</name>
    <dbReference type="NCBI Taxonomy" id="1586481"/>
    <lineage>
        <taxon>Eukaryota</taxon>
        <taxon>Metazoa</taxon>
        <taxon>Ecdysozoa</taxon>
        <taxon>Arthropoda</taxon>
        <taxon>Hexapoda</taxon>
        <taxon>Insecta</taxon>
        <taxon>Pterygota</taxon>
        <taxon>Neoptera</taxon>
        <taxon>Endopterygota</taxon>
        <taxon>Coleoptera</taxon>
        <taxon>Polyphaga</taxon>
        <taxon>Cucujiformia</taxon>
        <taxon>Chrysomeloidea</taxon>
        <taxon>Cerambycidae</taxon>
        <taxon>Lamiinae</taxon>
        <taxon>Acanthocinini</taxon>
        <taxon>Exocentrus</taxon>
    </lineage>
</organism>
<dbReference type="EMBL" id="JANEYG010000007">
    <property type="protein sequence ID" value="KAJ8922328.1"/>
    <property type="molecule type" value="Genomic_DNA"/>
</dbReference>
<dbReference type="GO" id="GO:0043596">
    <property type="term" value="C:nuclear replication fork"/>
    <property type="evidence" value="ECO:0007669"/>
    <property type="project" value="TreeGrafter"/>
</dbReference>
<dbReference type="GO" id="GO:0000724">
    <property type="term" value="P:double-strand break repair via homologous recombination"/>
    <property type="evidence" value="ECO:0007669"/>
    <property type="project" value="InterPro"/>
</dbReference>
<protein>
    <recommendedName>
        <fullName evidence="1">MMS22-like C-terminal domain-containing protein</fullName>
    </recommendedName>
</protein>
<comment type="caution">
    <text evidence="2">The sequence shown here is derived from an EMBL/GenBank/DDBJ whole genome shotgun (WGS) entry which is preliminary data.</text>
</comment>
<keyword evidence="3" id="KW-1185">Reference proteome</keyword>
<dbReference type="Proteomes" id="UP001159042">
    <property type="component" value="Unassembled WGS sequence"/>
</dbReference>
<dbReference type="GO" id="GO:0031297">
    <property type="term" value="P:replication fork processing"/>
    <property type="evidence" value="ECO:0007669"/>
    <property type="project" value="InterPro"/>
</dbReference>
<reference evidence="2 3" key="1">
    <citation type="journal article" date="2023" name="Insect Mol. Biol.">
        <title>Genome sequencing provides insights into the evolution of gene families encoding plant cell wall-degrading enzymes in longhorned beetles.</title>
        <authorList>
            <person name="Shin N.R."/>
            <person name="Okamura Y."/>
            <person name="Kirsch R."/>
            <person name="Pauchet Y."/>
        </authorList>
    </citation>
    <scope>NUCLEOTIDE SEQUENCE [LARGE SCALE GENOMIC DNA]</scope>
    <source>
        <strain evidence="2">EAD_L_NR</strain>
    </source>
</reference>
<accession>A0AAV8W6P7</accession>
<dbReference type="Pfam" id="PF14911">
    <property type="entry name" value="MMS22L_C"/>
    <property type="match status" value="1"/>
</dbReference>
<name>A0AAV8W6P7_9CUCU</name>
<dbReference type="InterPro" id="IPR029424">
    <property type="entry name" value="MMS22L_C"/>
</dbReference>
<sequence>MPNSLFNCDRNESEVLKNFQSIFIPSRQPKKEVSKVQIGKHVYNSDVIIEEIDTAVRIAQSEWFHLQGMVLYDTILPLSEMTYSRNVINDTFRTVLESLQSCYCTSQKERYTSCAMREIDNFLNCSIPLRKLEEKVLIQVHTAVHDRKSPIFHYFHSFLDVHYHLLVLNYICGASKEKLEGIISTVIQDLIVTTKTSYRRQSIGNRLAFTCSCVRRFWLILQLFTETVSDDKNWFWKIFNKVLENEDALFTLWLLAEISKLQSLEDGTESERISPNYDLLESKLKVLLLTAGCDSLVECFRTIEPLLCNLWLSKARIEVFQIIWDHYSKVLNISSKKYPEKALELNDIVKAILLSPADCNEDFEIFVGMLVAHLRVYPTQWGKMKGRIYSQLGPSKLKSLNQIGIIRISLLFLSLASINFEELSKKIVSFMENLSSDKRNTLHGWNLYAVLMIRHVSENRDLKTVTPLMLRMLHEAVNDSSWFYLVKDFIENFKSIISSSTSYQLHQWLLIDDWLTQYLKSCYYSDLKSTLGVLLLTLEKVDKADFWPLWEGRFRDCIYPSLKQTMSGSSPMSDTTGKIAGKLCRLMPNLTNDALNSVSGDWVPPSVSCQFLNEILTDFPNSFILTQPQISIVMQLWIKTSLLSTSSNEDLTVNVMKLDEFPLMLRSHLLASRDPICAFIEYLGSDIKQHLQSNTILKLCDICFGHIDKWLGPYLAQPEQEAVVFHIYTCLSLAFYHCGQLLYDRNKPTSPLTKLVQVLLLPTDFLIEKKVPHLFVLNAVKKTWHLFFEAIVKINCDNDTFLERTLRDMILKYMQYFPTADTPVLKCLENSLTAPVILDKVSNFYLKHPVKESDANTLKVLKILSDFVLSTTSVPLMKLIVNKCIYGLFEIVIFHAQRNVALNVIKVLVSSQLYPHVREDFSNAVICITEKHLAFNTVNYFQLMYILAKLVPSDIKKILVNIKQHISNVEKMRGVGFDRNLRTHYEKLESVVKDAK</sequence>
<proteinExistence type="predicted"/>